<gene>
    <name evidence="1" type="ORF">K432DRAFT_119014</name>
</gene>
<protein>
    <submittedName>
        <fullName evidence="1">Uncharacterized protein</fullName>
    </submittedName>
</protein>
<dbReference type="Proteomes" id="UP000250266">
    <property type="component" value="Unassembled WGS sequence"/>
</dbReference>
<evidence type="ECO:0000313" key="1">
    <source>
        <dbReference type="EMBL" id="OCK84497.1"/>
    </source>
</evidence>
<sequence>MGMMSRVYAGMPSSYRVSSRVFHVIHLHYTWLLFLELSAASTKATTTPPRRGKRNYLRGGWRHTRLPATVYLSMLDLRASRSSSFESPMHS</sequence>
<proteinExistence type="predicted"/>
<accession>A0A8E2JJD3</accession>
<keyword evidence="2" id="KW-1185">Reference proteome</keyword>
<organism evidence="1 2">
    <name type="scientific">Lepidopterella palustris CBS 459.81</name>
    <dbReference type="NCBI Taxonomy" id="1314670"/>
    <lineage>
        <taxon>Eukaryota</taxon>
        <taxon>Fungi</taxon>
        <taxon>Dikarya</taxon>
        <taxon>Ascomycota</taxon>
        <taxon>Pezizomycotina</taxon>
        <taxon>Dothideomycetes</taxon>
        <taxon>Pleosporomycetidae</taxon>
        <taxon>Mytilinidiales</taxon>
        <taxon>Argynnaceae</taxon>
        <taxon>Lepidopterella</taxon>
    </lineage>
</organism>
<dbReference type="AlphaFoldDB" id="A0A8E2JJD3"/>
<name>A0A8E2JJD3_9PEZI</name>
<dbReference type="EMBL" id="KV744836">
    <property type="protein sequence ID" value="OCK84497.1"/>
    <property type="molecule type" value="Genomic_DNA"/>
</dbReference>
<evidence type="ECO:0000313" key="2">
    <source>
        <dbReference type="Proteomes" id="UP000250266"/>
    </source>
</evidence>
<reference evidence="1 2" key="1">
    <citation type="journal article" date="2016" name="Nat. Commun.">
        <title>Ectomycorrhizal ecology is imprinted in the genome of the dominant symbiotic fungus Cenococcum geophilum.</title>
        <authorList>
            <consortium name="DOE Joint Genome Institute"/>
            <person name="Peter M."/>
            <person name="Kohler A."/>
            <person name="Ohm R.A."/>
            <person name="Kuo A."/>
            <person name="Krutzmann J."/>
            <person name="Morin E."/>
            <person name="Arend M."/>
            <person name="Barry K.W."/>
            <person name="Binder M."/>
            <person name="Choi C."/>
            <person name="Clum A."/>
            <person name="Copeland A."/>
            <person name="Grisel N."/>
            <person name="Haridas S."/>
            <person name="Kipfer T."/>
            <person name="LaButti K."/>
            <person name="Lindquist E."/>
            <person name="Lipzen A."/>
            <person name="Maire R."/>
            <person name="Meier B."/>
            <person name="Mihaltcheva S."/>
            <person name="Molinier V."/>
            <person name="Murat C."/>
            <person name="Poggeler S."/>
            <person name="Quandt C.A."/>
            <person name="Sperisen C."/>
            <person name="Tritt A."/>
            <person name="Tisserant E."/>
            <person name="Crous P.W."/>
            <person name="Henrissat B."/>
            <person name="Nehls U."/>
            <person name="Egli S."/>
            <person name="Spatafora J.W."/>
            <person name="Grigoriev I.V."/>
            <person name="Martin F.M."/>
        </authorList>
    </citation>
    <scope>NUCLEOTIDE SEQUENCE [LARGE SCALE GENOMIC DNA]</scope>
    <source>
        <strain evidence="1 2">CBS 459.81</strain>
    </source>
</reference>